<keyword evidence="3" id="KW-0378">Hydrolase</keyword>
<evidence type="ECO:0000256" key="3">
    <source>
        <dbReference type="ARBA" id="ARBA00022801"/>
    </source>
</evidence>
<gene>
    <name evidence="6" type="primary">LOC113120280</name>
</gene>
<protein>
    <submittedName>
        <fullName evidence="6">Uncharacterized protein LOC113120280 isoform X2</fullName>
    </submittedName>
</protein>
<keyword evidence="5" id="KW-1185">Reference proteome</keyword>
<proteinExistence type="inferred from homology"/>
<dbReference type="GO" id="GO:0008234">
    <property type="term" value="F:cysteine-type peptidase activity"/>
    <property type="evidence" value="ECO:0007669"/>
    <property type="project" value="InterPro"/>
</dbReference>
<dbReference type="GeneID" id="113120280"/>
<dbReference type="Gene3D" id="3.40.395.10">
    <property type="entry name" value="Adenoviral Proteinase, Chain A"/>
    <property type="match status" value="1"/>
</dbReference>
<dbReference type="Pfam" id="PF02902">
    <property type="entry name" value="Peptidase_C48"/>
    <property type="match status" value="1"/>
</dbReference>
<evidence type="ECO:0000259" key="4">
    <source>
        <dbReference type="Pfam" id="PF02902"/>
    </source>
</evidence>
<dbReference type="Proteomes" id="UP000515129">
    <property type="component" value="Chromosome 19"/>
</dbReference>
<evidence type="ECO:0000256" key="1">
    <source>
        <dbReference type="ARBA" id="ARBA00005234"/>
    </source>
</evidence>
<evidence type="ECO:0000313" key="5">
    <source>
        <dbReference type="Proteomes" id="UP000515129"/>
    </source>
</evidence>
<name>A0A6P6RL20_CARAU</name>
<organism evidence="5 6">
    <name type="scientific">Carassius auratus</name>
    <name type="common">Goldfish</name>
    <dbReference type="NCBI Taxonomy" id="7957"/>
    <lineage>
        <taxon>Eukaryota</taxon>
        <taxon>Metazoa</taxon>
        <taxon>Chordata</taxon>
        <taxon>Craniata</taxon>
        <taxon>Vertebrata</taxon>
        <taxon>Euteleostomi</taxon>
        <taxon>Actinopterygii</taxon>
        <taxon>Neopterygii</taxon>
        <taxon>Teleostei</taxon>
        <taxon>Ostariophysi</taxon>
        <taxon>Cypriniformes</taxon>
        <taxon>Cyprinidae</taxon>
        <taxon>Cyprininae</taxon>
        <taxon>Carassius</taxon>
    </lineage>
</organism>
<dbReference type="AlphaFoldDB" id="A0A6P6RL20"/>
<dbReference type="InterPro" id="IPR003653">
    <property type="entry name" value="Peptidase_C48_C"/>
</dbReference>
<keyword evidence="2" id="KW-0645">Protease</keyword>
<feature type="domain" description="Ubiquitin-like protease family profile" evidence="4">
    <location>
        <begin position="53"/>
        <end position="172"/>
    </location>
</feature>
<comment type="similarity">
    <text evidence="1">Belongs to the peptidase C48 family.</text>
</comment>
<dbReference type="SUPFAM" id="SSF54001">
    <property type="entry name" value="Cysteine proteinases"/>
    <property type="match status" value="1"/>
</dbReference>
<sequence>MESTIGNGCFQLIDRIAESKGKDIHIVDLYTVPTWLPPMSCDPMLSLPDDAPLKEAVVIPIWTPGHYQLCVLKPAQRVILCLDSKCAETPHGFGAQTYKSLLREIACRIIPGKWTEKTGLDLLGFPGQPYGNDCGIFMLMSALYIVLDAPFDYTILDMAELRKWWCVMLMENFRLEQHGKLFAHYAEESKAFLRGEQQPVFRLRKRRFEEISQEEPFHVQVDETDLFTPEFASKKQVVQSPRKVRVMTDLKTASQWCIENSRDLLGSVQLPGILCMEDEEAAEALEPLFCDEFSKDDLVEPLTFVFEFMQDMHAFLENVVDKMHLQIFCRTQN</sequence>
<reference evidence="6" key="1">
    <citation type="submission" date="2025-08" db="UniProtKB">
        <authorList>
            <consortium name="RefSeq"/>
        </authorList>
    </citation>
    <scope>IDENTIFICATION</scope>
    <source>
        <strain evidence="6">Wakin</strain>
        <tissue evidence="6">Muscle</tissue>
    </source>
</reference>
<dbReference type="InterPro" id="IPR038765">
    <property type="entry name" value="Papain-like_cys_pep_sf"/>
</dbReference>
<evidence type="ECO:0000256" key="2">
    <source>
        <dbReference type="ARBA" id="ARBA00022670"/>
    </source>
</evidence>
<dbReference type="GO" id="GO:0006508">
    <property type="term" value="P:proteolysis"/>
    <property type="evidence" value="ECO:0007669"/>
    <property type="project" value="UniProtKB-KW"/>
</dbReference>
<dbReference type="RefSeq" id="XP_026145980.1">
    <property type="nucleotide sequence ID" value="XM_026290195.1"/>
</dbReference>
<evidence type="ECO:0000313" key="6">
    <source>
        <dbReference type="RefSeq" id="XP_026145980.1"/>
    </source>
</evidence>
<accession>A0A6P6RL20</accession>